<proteinExistence type="predicted"/>
<organism evidence="1 2">
    <name type="scientific">Microvirga tunisiensis</name>
    <dbReference type="NCBI Taxonomy" id="2108360"/>
    <lineage>
        <taxon>Bacteria</taxon>
        <taxon>Pseudomonadati</taxon>
        <taxon>Pseudomonadota</taxon>
        <taxon>Alphaproteobacteria</taxon>
        <taxon>Hyphomicrobiales</taxon>
        <taxon>Methylobacteriaceae</taxon>
        <taxon>Microvirga</taxon>
    </lineage>
</organism>
<sequence length="71" mass="7606">MSLTLQPVRVATGSDEEGMLVFGKGQRLVAVLTHLSERNEIAPGQWFLEAGFGPLEGPSHPTFVDLEAAQA</sequence>
<keyword evidence="2" id="KW-1185">Reference proteome</keyword>
<dbReference type="EMBL" id="VOSK01000033">
    <property type="protein sequence ID" value="MPR25880.1"/>
    <property type="molecule type" value="Genomic_DNA"/>
</dbReference>
<protein>
    <submittedName>
        <fullName evidence="1">Uncharacterized protein</fullName>
    </submittedName>
</protein>
<evidence type="ECO:0000313" key="2">
    <source>
        <dbReference type="Proteomes" id="UP000403266"/>
    </source>
</evidence>
<dbReference type="OrthoDB" id="7997598at2"/>
<evidence type="ECO:0000313" key="1">
    <source>
        <dbReference type="EMBL" id="MPR25880.1"/>
    </source>
</evidence>
<accession>A0A5N7MGQ6</accession>
<name>A0A5N7MGQ6_9HYPH</name>
<dbReference type="RefSeq" id="WP_152711661.1">
    <property type="nucleotide sequence ID" value="NZ_VOSJ01000030.1"/>
</dbReference>
<gene>
    <name evidence="1" type="ORF">FS320_11740</name>
</gene>
<reference evidence="1 2" key="1">
    <citation type="journal article" date="2019" name="Syst. Appl. Microbiol.">
        <title>Microvirga tunisiensis sp. nov., a root nodule symbiotic bacterium isolated from Lupinus micranthus and L. luteus grown in Northern Tunisia.</title>
        <authorList>
            <person name="Msaddak A."/>
            <person name="Rejili M."/>
            <person name="Duran D."/>
            <person name="Mars M."/>
            <person name="Palacios J.M."/>
            <person name="Ruiz-Argueso T."/>
            <person name="Rey L."/>
            <person name="Imperial J."/>
        </authorList>
    </citation>
    <scope>NUCLEOTIDE SEQUENCE [LARGE SCALE GENOMIC DNA]</scope>
    <source>
        <strain evidence="1 2">Lmie10</strain>
    </source>
</reference>
<dbReference type="Proteomes" id="UP000403266">
    <property type="component" value="Unassembled WGS sequence"/>
</dbReference>
<comment type="caution">
    <text evidence="1">The sequence shown here is derived from an EMBL/GenBank/DDBJ whole genome shotgun (WGS) entry which is preliminary data.</text>
</comment>
<dbReference type="AlphaFoldDB" id="A0A5N7MGQ6"/>